<gene>
    <name evidence="1" type="ORF">BAG01nite_19390</name>
</gene>
<keyword evidence="2" id="KW-1185">Reference proteome</keyword>
<dbReference type="RefSeq" id="WP_129552251.1">
    <property type="nucleotide sequence ID" value="NZ_BJOD01000016.1"/>
</dbReference>
<evidence type="ECO:0000313" key="1">
    <source>
        <dbReference type="EMBL" id="GED25837.1"/>
    </source>
</evidence>
<evidence type="ECO:0000313" key="2">
    <source>
        <dbReference type="Proteomes" id="UP000317180"/>
    </source>
</evidence>
<comment type="caution">
    <text evidence="1">The sequence shown here is derived from an EMBL/GenBank/DDBJ whole genome shotgun (WGS) entry which is preliminary data.</text>
</comment>
<accession>A0ABQ0SPM6</accession>
<organism evidence="1 2">
    <name type="scientific">Brevibacillus agri</name>
    <dbReference type="NCBI Taxonomy" id="51101"/>
    <lineage>
        <taxon>Bacteria</taxon>
        <taxon>Bacillati</taxon>
        <taxon>Bacillota</taxon>
        <taxon>Bacilli</taxon>
        <taxon>Bacillales</taxon>
        <taxon>Paenibacillaceae</taxon>
        <taxon>Brevibacillus</taxon>
    </lineage>
</organism>
<dbReference type="GeneID" id="82813444"/>
<proteinExistence type="predicted"/>
<sequence>MDGTIDAETINNSTGEGHKGIKVNNVDEYAALLFYLKDQDGQTQTVKLNGPVKPKPGVVTPFATKTFEKVVASALTQTVMGYVTVTYDNGKISKAVTSSELIGFHPMNTWKHNSDRSYVDLNSKKTGGTAYIEGTLSLVVLIEGVGTISTKTHSTYIDFSI</sequence>
<name>A0ABQ0SPM6_9BACL</name>
<dbReference type="Proteomes" id="UP000317180">
    <property type="component" value="Unassembled WGS sequence"/>
</dbReference>
<protein>
    <submittedName>
        <fullName evidence="1">Uncharacterized protein</fullName>
    </submittedName>
</protein>
<reference evidence="1 2" key="1">
    <citation type="submission" date="2019-06" db="EMBL/GenBank/DDBJ databases">
        <title>Whole genome shotgun sequence of Brevibacillus agri NBRC 15538.</title>
        <authorList>
            <person name="Hosoyama A."/>
            <person name="Uohara A."/>
            <person name="Ohji S."/>
            <person name="Ichikawa N."/>
        </authorList>
    </citation>
    <scope>NUCLEOTIDE SEQUENCE [LARGE SCALE GENOMIC DNA]</scope>
    <source>
        <strain evidence="1 2">NBRC 15538</strain>
    </source>
</reference>
<dbReference type="EMBL" id="BJOD01000016">
    <property type="protein sequence ID" value="GED25837.1"/>
    <property type="molecule type" value="Genomic_DNA"/>
</dbReference>